<evidence type="ECO:0000256" key="3">
    <source>
        <dbReference type="ARBA" id="ARBA00020515"/>
    </source>
</evidence>
<dbReference type="SUPFAM" id="SSF161098">
    <property type="entry name" value="MetI-like"/>
    <property type="match status" value="1"/>
</dbReference>
<dbReference type="InterPro" id="IPR035906">
    <property type="entry name" value="MetI-like_sf"/>
</dbReference>
<evidence type="ECO:0000256" key="2">
    <source>
        <dbReference type="ARBA" id="ARBA00011557"/>
    </source>
</evidence>
<proteinExistence type="inferred from homology"/>
<evidence type="ECO:0000256" key="5">
    <source>
        <dbReference type="ARBA" id="ARBA00022475"/>
    </source>
</evidence>
<gene>
    <name evidence="10 12" type="primary">ugpE</name>
    <name evidence="12" type="ORF">LHA_1426</name>
</gene>
<feature type="domain" description="ABC transmembrane type-1" evidence="11">
    <location>
        <begin position="75"/>
        <end position="266"/>
    </location>
</feature>
<evidence type="ECO:0000313" key="13">
    <source>
        <dbReference type="Proteomes" id="UP000032803"/>
    </source>
</evidence>
<dbReference type="PANTHER" id="PTHR43744:SF8">
    <property type="entry name" value="SN-GLYCEROL-3-PHOSPHATE TRANSPORT SYSTEM PERMEASE PROTEIN UGPE"/>
    <property type="match status" value="1"/>
</dbReference>
<comment type="function">
    <text evidence="10">Part of the ABC transporter complex UgpBAEC involved in sn-glycerol-3-phosphate (G3P) import. Probably responsible for the translocation of the substrate across the membrane.</text>
</comment>
<keyword evidence="8 9" id="KW-0472">Membrane</keyword>
<evidence type="ECO:0000256" key="4">
    <source>
        <dbReference type="ARBA" id="ARBA00022448"/>
    </source>
</evidence>
<dbReference type="CDD" id="cd06261">
    <property type="entry name" value="TM_PBP2"/>
    <property type="match status" value="1"/>
</dbReference>
<evidence type="ECO:0000313" key="12">
    <source>
        <dbReference type="EMBL" id="CEK10469.1"/>
    </source>
</evidence>
<keyword evidence="7 9" id="KW-1133">Transmembrane helix</keyword>
<feature type="transmembrane region" description="Helical" evidence="9">
    <location>
        <begin position="140"/>
        <end position="160"/>
    </location>
</feature>
<evidence type="ECO:0000256" key="7">
    <source>
        <dbReference type="ARBA" id="ARBA00022989"/>
    </source>
</evidence>
<dbReference type="Proteomes" id="UP000032803">
    <property type="component" value="Chromosome I"/>
</dbReference>
<dbReference type="GO" id="GO:0005886">
    <property type="term" value="C:plasma membrane"/>
    <property type="evidence" value="ECO:0007669"/>
    <property type="project" value="UniProtKB-SubCell"/>
</dbReference>
<feature type="transmembrane region" description="Helical" evidence="9">
    <location>
        <begin position="110"/>
        <end position="128"/>
    </location>
</feature>
<dbReference type="OrthoDB" id="369039at2"/>
<name>A0A0A8UUL0_LEGHA</name>
<reference evidence="13" key="1">
    <citation type="submission" date="2014-09" db="EMBL/GenBank/DDBJ databases">
        <authorList>
            <person name="Gomez-Valero L."/>
        </authorList>
    </citation>
    <scope>NUCLEOTIDE SEQUENCE [LARGE SCALE GENOMIC DNA]</scope>
    <source>
        <strain evidence="13">ATCC35250</strain>
    </source>
</reference>
<dbReference type="GO" id="GO:0055085">
    <property type="term" value="P:transmembrane transport"/>
    <property type="evidence" value="ECO:0007669"/>
    <property type="project" value="InterPro"/>
</dbReference>
<dbReference type="KEGG" id="lha:LHA_1426"/>
<evidence type="ECO:0000256" key="8">
    <source>
        <dbReference type="ARBA" id="ARBA00023136"/>
    </source>
</evidence>
<organism evidence="12 13">
    <name type="scientific">Legionella hackeliae</name>
    <dbReference type="NCBI Taxonomy" id="449"/>
    <lineage>
        <taxon>Bacteria</taxon>
        <taxon>Pseudomonadati</taxon>
        <taxon>Pseudomonadota</taxon>
        <taxon>Gammaproteobacteria</taxon>
        <taxon>Legionellales</taxon>
        <taxon>Legionellaceae</taxon>
        <taxon>Legionella</taxon>
    </lineage>
</organism>
<evidence type="ECO:0000256" key="10">
    <source>
        <dbReference type="RuleBase" id="RU363056"/>
    </source>
</evidence>
<dbReference type="Gene3D" id="1.10.3720.10">
    <property type="entry name" value="MetI-like"/>
    <property type="match status" value="1"/>
</dbReference>
<comment type="subcellular location">
    <subcellularLocation>
        <location evidence="10">Cell inner membrane</location>
        <topology evidence="10">Multi-pass membrane protein</topology>
    </subcellularLocation>
    <subcellularLocation>
        <location evidence="1 9">Cell membrane</location>
        <topology evidence="1 9">Multi-pass membrane protein</topology>
    </subcellularLocation>
</comment>
<keyword evidence="13" id="KW-1185">Reference proteome</keyword>
<protein>
    <recommendedName>
        <fullName evidence="3 10">sn-glycerol-3-phosphate transport system permease protein UgpE</fullName>
    </recommendedName>
</protein>
<accession>A0A0A8UUL0</accession>
<keyword evidence="4 9" id="KW-0813">Transport</keyword>
<comment type="caution">
    <text evidence="10">Lacks conserved residue(s) required for the propagation of feature annotation.</text>
</comment>
<dbReference type="EMBL" id="LN681225">
    <property type="protein sequence ID" value="CEK10469.1"/>
    <property type="molecule type" value="Genomic_DNA"/>
</dbReference>
<comment type="subunit">
    <text evidence="2 10">The complex is composed of two ATP-binding proteins (UgpC), two transmembrane proteins (UgpA and UgpE) and a solute-binding protein (UgpB).</text>
</comment>
<dbReference type="AlphaFoldDB" id="A0A0A8UUL0"/>
<dbReference type="HOGENOM" id="CLU_016047_1_1_6"/>
<dbReference type="NCBIfam" id="NF008210">
    <property type="entry name" value="PRK10973.1"/>
    <property type="match status" value="1"/>
</dbReference>
<evidence type="ECO:0000256" key="9">
    <source>
        <dbReference type="RuleBase" id="RU363032"/>
    </source>
</evidence>
<keyword evidence="5 10" id="KW-1003">Cell membrane</keyword>
<dbReference type="PANTHER" id="PTHR43744">
    <property type="entry name" value="ABC TRANSPORTER PERMEASE PROTEIN MG189-RELATED-RELATED"/>
    <property type="match status" value="1"/>
</dbReference>
<comment type="similarity">
    <text evidence="9">Belongs to the binding-protein-dependent transport system permease family.</text>
</comment>
<sequence length="276" mass="30641">MKILKRIASHLLLSGFVLLLFIPLYLALVAASHEGIAMMQSPLPIWPGTSFFHNIKTVLTEGVAATGGQPIWQMLVNSFMMATLIAGGKIILALLSAFALVYFDFPLKSLFFALIFSTMMLPVEIRIVPTFQVVASLGWLNSFAGLSFPLMASATATFLFRQFFKTVPKELVDAAKIDGAGPLRFFRDILLPLSKTQIAALFIILFVYGWNQYLWPLVITTDSSMATIVMGIRYLAGVADQIPQWHFIMAIALIALVPPCLVVLIMQRWFEKGLIH</sequence>
<dbReference type="PROSITE" id="PS50928">
    <property type="entry name" value="ABC_TM1"/>
    <property type="match status" value="1"/>
</dbReference>
<feature type="transmembrane region" description="Helical" evidence="9">
    <location>
        <begin position="247"/>
        <end position="270"/>
    </location>
</feature>
<keyword evidence="10" id="KW-0997">Cell inner membrane</keyword>
<dbReference type="InterPro" id="IPR000515">
    <property type="entry name" value="MetI-like"/>
</dbReference>
<dbReference type="Pfam" id="PF00528">
    <property type="entry name" value="BPD_transp_1"/>
    <property type="match status" value="1"/>
</dbReference>
<dbReference type="PATRIC" id="fig|449.7.peg.643"/>
<evidence type="ECO:0000259" key="11">
    <source>
        <dbReference type="PROSITE" id="PS50928"/>
    </source>
</evidence>
<evidence type="ECO:0000256" key="6">
    <source>
        <dbReference type="ARBA" id="ARBA00022692"/>
    </source>
</evidence>
<feature type="transmembrane region" description="Helical" evidence="9">
    <location>
        <begin position="79"/>
        <end position="103"/>
    </location>
</feature>
<dbReference type="STRING" id="449.LHA_1426"/>
<keyword evidence="6 9" id="KW-0812">Transmembrane</keyword>
<evidence type="ECO:0000256" key="1">
    <source>
        <dbReference type="ARBA" id="ARBA00004651"/>
    </source>
</evidence>
<dbReference type="RefSeq" id="WP_045105843.1">
    <property type="nucleotide sequence ID" value="NZ_LN681225.1"/>
</dbReference>